<organism evidence="2 3">
    <name type="scientific">Absidia repens</name>
    <dbReference type="NCBI Taxonomy" id="90262"/>
    <lineage>
        <taxon>Eukaryota</taxon>
        <taxon>Fungi</taxon>
        <taxon>Fungi incertae sedis</taxon>
        <taxon>Mucoromycota</taxon>
        <taxon>Mucoromycotina</taxon>
        <taxon>Mucoromycetes</taxon>
        <taxon>Mucorales</taxon>
        <taxon>Cunninghamellaceae</taxon>
        <taxon>Absidia</taxon>
    </lineage>
</organism>
<name>A0A1X2IBW8_9FUNG</name>
<dbReference type="Proteomes" id="UP000193560">
    <property type="component" value="Unassembled WGS sequence"/>
</dbReference>
<accession>A0A1X2IBW8</accession>
<evidence type="ECO:0000313" key="2">
    <source>
        <dbReference type="EMBL" id="ORZ13599.1"/>
    </source>
</evidence>
<keyword evidence="3" id="KW-1185">Reference proteome</keyword>
<feature type="compositionally biased region" description="Basic and acidic residues" evidence="1">
    <location>
        <begin position="56"/>
        <end position="68"/>
    </location>
</feature>
<feature type="compositionally biased region" description="Low complexity" evidence="1">
    <location>
        <begin position="35"/>
        <end position="55"/>
    </location>
</feature>
<comment type="caution">
    <text evidence="2">The sequence shown here is derived from an EMBL/GenBank/DDBJ whole genome shotgun (WGS) entry which is preliminary data.</text>
</comment>
<dbReference type="AlphaFoldDB" id="A0A1X2IBW8"/>
<feature type="compositionally biased region" description="Polar residues" evidence="1">
    <location>
        <begin position="7"/>
        <end position="17"/>
    </location>
</feature>
<dbReference type="EMBL" id="MCGE01000016">
    <property type="protein sequence ID" value="ORZ13599.1"/>
    <property type="molecule type" value="Genomic_DNA"/>
</dbReference>
<feature type="compositionally biased region" description="Basic and acidic residues" evidence="1">
    <location>
        <begin position="18"/>
        <end position="31"/>
    </location>
</feature>
<protein>
    <submittedName>
        <fullName evidence="2">Uncharacterized protein</fullName>
    </submittedName>
</protein>
<gene>
    <name evidence="2" type="ORF">BCR42DRAFT_418684</name>
</gene>
<sequence>MNENDDSSMRSVDSLSNDNHENVATAEEHKPSPRPSVSSNSSSSRLSLQPQLVEQSQREREEAAEQERRVMDLERTHHQLTHDLQAKRNEYQRMESNFYAHMAAIRATDDDLSTIRPELGHVFSQVSNLCMSLRSKMDRDAGHDFVLAQWPNDEWIRRQWLHSDTDDNNNDVENSLRTPSSQQLEPAIITLFIETHVARILIERILKQPIHLGASINAAFAELDTWMTARDKKPWAIRLRQQLAALIAKSPQDDETDAIRTAQQALVDDLVATLEPLYPSMQRPTVEKKLLTLVQRTCRLATAIHGQDIDIHTLPIQEGAASFDPDLMHPVNKGKPEGTVFLVITPPFVVSGDDDLAFVVPAKVLCL</sequence>
<proteinExistence type="predicted"/>
<reference evidence="2 3" key="1">
    <citation type="submission" date="2016-07" db="EMBL/GenBank/DDBJ databases">
        <title>Pervasive Adenine N6-methylation of Active Genes in Fungi.</title>
        <authorList>
            <consortium name="DOE Joint Genome Institute"/>
            <person name="Mondo S.J."/>
            <person name="Dannebaum R.O."/>
            <person name="Kuo R.C."/>
            <person name="Labutti K."/>
            <person name="Haridas S."/>
            <person name="Kuo A."/>
            <person name="Salamov A."/>
            <person name="Ahrendt S.R."/>
            <person name="Lipzen A."/>
            <person name="Sullivan W."/>
            <person name="Andreopoulos W.B."/>
            <person name="Clum A."/>
            <person name="Lindquist E."/>
            <person name="Daum C."/>
            <person name="Ramamoorthy G.K."/>
            <person name="Gryganskyi A."/>
            <person name="Culley D."/>
            <person name="Magnuson J.K."/>
            <person name="James T.Y."/>
            <person name="O'Malley M.A."/>
            <person name="Stajich J.E."/>
            <person name="Spatafora J.W."/>
            <person name="Visel A."/>
            <person name="Grigoriev I.V."/>
        </authorList>
    </citation>
    <scope>NUCLEOTIDE SEQUENCE [LARGE SCALE GENOMIC DNA]</scope>
    <source>
        <strain evidence="2 3">NRRL 1336</strain>
    </source>
</reference>
<evidence type="ECO:0000313" key="3">
    <source>
        <dbReference type="Proteomes" id="UP000193560"/>
    </source>
</evidence>
<evidence type="ECO:0000256" key="1">
    <source>
        <dbReference type="SAM" id="MobiDB-lite"/>
    </source>
</evidence>
<dbReference type="OrthoDB" id="2439595at2759"/>
<feature type="region of interest" description="Disordered" evidence="1">
    <location>
        <begin position="1"/>
        <end position="68"/>
    </location>
</feature>